<dbReference type="AlphaFoldDB" id="A0A9Q3DH58"/>
<comment type="caution">
    <text evidence="2">The sequence shown here is derived from an EMBL/GenBank/DDBJ whole genome shotgun (WGS) entry which is preliminary data.</text>
</comment>
<evidence type="ECO:0000256" key="1">
    <source>
        <dbReference type="SAM" id="MobiDB-lite"/>
    </source>
</evidence>
<feature type="region of interest" description="Disordered" evidence="1">
    <location>
        <begin position="72"/>
        <end position="162"/>
    </location>
</feature>
<protein>
    <submittedName>
        <fullName evidence="2">Uncharacterized protein</fullName>
    </submittedName>
</protein>
<dbReference type="Proteomes" id="UP000765509">
    <property type="component" value="Unassembled WGS sequence"/>
</dbReference>
<reference evidence="2" key="1">
    <citation type="submission" date="2021-03" db="EMBL/GenBank/DDBJ databases">
        <title>Draft genome sequence of rust myrtle Austropuccinia psidii MF-1, a brazilian biotype.</title>
        <authorList>
            <person name="Quecine M.C."/>
            <person name="Pachon D.M.R."/>
            <person name="Bonatelli M.L."/>
            <person name="Correr F.H."/>
            <person name="Franceschini L.M."/>
            <person name="Leite T.F."/>
            <person name="Margarido G.R.A."/>
            <person name="Almeida C.A."/>
            <person name="Ferrarezi J.A."/>
            <person name="Labate C.A."/>
        </authorList>
    </citation>
    <scope>NUCLEOTIDE SEQUENCE</scope>
    <source>
        <strain evidence="2">MF-1</strain>
    </source>
</reference>
<evidence type="ECO:0000313" key="2">
    <source>
        <dbReference type="EMBL" id="MBW0500698.1"/>
    </source>
</evidence>
<name>A0A9Q3DH58_9BASI</name>
<evidence type="ECO:0000313" key="3">
    <source>
        <dbReference type="Proteomes" id="UP000765509"/>
    </source>
</evidence>
<gene>
    <name evidence="2" type="ORF">O181_040413</name>
</gene>
<feature type="compositionally biased region" description="Basic and acidic residues" evidence="1">
    <location>
        <begin position="99"/>
        <end position="120"/>
    </location>
</feature>
<proteinExistence type="predicted"/>
<keyword evidence="3" id="KW-1185">Reference proteome</keyword>
<organism evidence="2 3">
    <name type="scientific">Austropuccinia psidii MF-1</name>
    <dbReference type="NCBI Taxonomy" id="1389203"/>
    <lineage>
        <taxon>Eukaryota</taxon>
        <taxon>Fungi</taxon>
        <taxon>Dikarya</taxon>
        <taxon>Basidiomycota</taxon>
        <taxon>Pucciniomycotina</taxon>
        <taxon>Pucciniomycetes</taxon>
        <taxon>Pucciniales</taxon>
        <taxon>Sphaerophragmiaceae</taxon>
        <taxon>Austropuccinia</taxon>
    </lineage>
</organism>
<sequence length="162" mass="18285">MDLDQYIQVINTKDKNFSPEERHKWKMPELPPVLKGSSGEIPVSVQELVYGGKAAGVGNSAKSLDRHNELLYSSEEVHGRRKDRGPSEGLETHVFQRKSPKDKGFVEEPKNLFRRPEEGQHSSGSSSSLNKCQTMESKPQRAIRREIKSQTPSGKSFTHRIT</sequence>
<accession>A0A9Q3DH58</accession>
<dbReference type="EMBL" id="AVOT02015952">
    <property type="protein sequence ID" value="MBW0500698.1"/>
    <property type="molecule type" value="Genomic_DNA"/>
</dbReference>